<accession>A0A173R271</accession>
<protein>
    <submittedName>
        <fullName evidence="1">Uncharacterized protein</fullName>
    </submittedName>
</protein>
<dbReference type="RefSeq" id="WP_055167313.1">
    <property type="nucleotide sequence ID" value="NZ_CYXX01000001.1"/>
</dbReference>
<dbReference type="AlphaFoldDB" id="A0A173R271"/>
<dbReference type="SUPFAM" id="SSF63825">
    <property type="entry name" value="YWTD domain"/>
    <property type="match status" value="1"/>
</dbReference>
<name>A0A173R271_9FIRM</name>
<dbReference type="EMBL" id="CYXX01000001">
    <property type="protein sequence ID" value="CUM71922.1"/>
    <property type="molecule type" value="Genomic_DNA"/>
</dbReference>
<evidence type="ECO:0000313" key="2">
    <source>
        <dbReference type="Proteomes" id="UP000095453"/>
    </source>
</evidence>
<proteinExistence type="predicted"/>
<gene>
    <name evidence="1" type="ORF">ERS852444_00163</name>
</gene>
<organism evidence="1 2">
    <name type="scientific">Roseburia inulinivorans</name>
    <dbReference type="NCBI Taxonomy" id="360807"/>
    <lineage>
        <taxon>Bacteria</taxon>
        <taxon>Bacillati</taxon>
        <taxon>Bacillota</taxon>
        <taxon>Clostridia</taxon>
        <taxon>Lachnospirales</taxon>
        <taxon>Lachnospiraceae</taxon>
        <taxon>Roseburia</taxon>
    </lineage>
</organism>
<sequence length="319" mass="36466">MVDTSKKFCRIEFLHNFQTYNYRYAFGENVNDILYGIPMCEKNVMKYDIIKNQASFIDIHEEKDFAYTGGCYDKKNNCVWGIPRNANNLLKIDLLNDKITQIPLKMDFKANGIHGGHHYTGGLSNNTLYCPPRHTSNGILKIELDTFKTEIISLDTIVNQNSHYSGTVMHSNGYIYFTPSTGNYFVKFDPVYEEIYIIGDKFLGTVFGGVEIGDEIYCFSSVGVVVIDTINDSISLIHKFETKQTYYGTILHPNGNIYSWNQHNQLVEYNIEKDECKILATIYDEKNGPIYNAGGVVMSDGNIYFTPCQGRFLMRAVFE</sequence>
<reference evidence="1 2" key="1">
    <citation type="submission" date="2015-09" db="EMBL/GenBank/DDBJ databases">
        <authorList>
            <consortium name="Pathogen Informatics"/>
        </authorList>
    </citation>
    <scope>NUCLEOTIDE SEQUENCE [LARGE SCALE GENOMIC DNA]</scope>
    <source>
        <strain evidence="1 2">2789STDY5608887</strain>
    </source>
</reference>
<dbReference type="Proteomes" id="UP000095453">
    <property type="component" value="Unassembled WGS sequence"/>
</dbReference>
<evidence type="ECO:0000313" key="1">
    <source>
        <dbReference type="EMBL" id="CUM71922.1"/>
    </source>
</evidence>